<dbReference type="EMBL" id="CAMXCT030002724">
    <property type="protein sequence ID" value="CAL4787358.1"/>
    <property type="molecule type" value="Genomic_DNA"/>
</dbReference>
<feature type="domain" description="Apple" evidence="10">
    <location>
        <begin position="681"/>
        <end position="763"/>
    </location>
</feature>
<evidence type="ECO:0000259" key="10">
    <source>
        <dbReference type="PROSITE" id="PS50948"/>
    </source>
</evidence>
<evidence type="ECO:0000256" key="4">
    <source>
        <dbReference type="ARBA" id="ARBA00022691"/>
    </source>
</evidence>
<dbReference type="GO" id="GO:0005634">
    <property type="term" value="C:nucleus"/>
    <property type="evidence" value="ECO:0007669"/>
    <property type="project" value="TreeGrafter"/>
</dbReference>
<dbReference type="PROSITE" id="PS51562">
    <property type="entry name" value="RNA_CAP0_MT"/>
    <property type="match status" value="1"/>
</dbReference>
<dbReference type="OrthoDB" id="10248867at2759"/>
<dbReference type="AlphaFoldDB" id="A0A9P1D181"/>
<keyword evidence="8" id="KW-1015">Disulfide bond</keyword>
<name>A0A9P1D181_9DINO</name>
<dbReference type="InterPro" id="IPR029063">
    <property type="entry name" value="SAM-dependent_MTases_sf"/>
</dbReference>
<keyword evidence="4" id="KW-0949">S-adenosyl-L-methionine</keyword>
<comment type="catalytic activity">
    <reaction evidence="9">
        <text>a 5'-end (5'-triphosphoguanosine)-ribonucleoside in mRNA + S-adenosyl-L-methionine = a 5'-end (N(7)-methyl 5'-triphosphoguanosine)-ribonucleoside in mRNA + S-adenosyl-L-homocysteine</text>
        <dbReference type="Rhea" id="RHEA:67008"/>
        <dbReference type="Rhea" id="RHEA-COMP:17166"/>
        <dbReference type="Rhea" id="RHEA-COMP:17167"/>
        <dbReference type="ChEBI" id="CHEBI:57856"/>
        <dbReference type="ChEBI" id="CHEBI:59789"/>
        <dbReference type="ChEBI" id="CHEBI:156461"/>
        <dbReference type="ChEBI" id="CHEBI:167617"/>
        <dbReference type="EC" id="2.1.1.56"/>
    </reaction>
</comment>
<keyword evidence="7" id="KW-0506">mRNA capping</keyword>
<evidence type="ECO:0000313" key="13">
    <source>
        <dbReference type="EMBL" id="CAL1153421.1"/>
    </source>
</evidence>
<dbReference type="EMBL" id="CAMXCT010002724">
    <property type="protein sequence ID" value="CAI4000046.1"/>
    <property type="molecule type" value="Genomic_DNA"/>
</dbReference>
<dbReference type="GO" id="GO:0006508">
    <property type="term" value="P:proteolysis"/>
    <property type="evidence" value="ECO:0007669"/>
    <property type="project" value="InterPro"/>
</dbReference>
<dbReference type="InterPro" id="IPR003609">
    <property type="entry name" value="Pan_app"/>
</dbReference>
<keyword evidence="3" id="KW-0808">Transferase</keyword>
<dbReference type="CDD" id="cd01100">
    <property type="entry name" value="APPLE_Factor_XI_like"/>
    <property type="match status" value="1"/>
</dbReference>
<dbReference type="PANTHER" id="PTHR12189">
    <property type="entry name" value="MRNA GUANINE-7- METHYLTRANSFERASE"/>
    <property type="match status" value="1"/>
</dbReference>
<proteinExistence type="predicted"/>
<keyword evidence="6" id="KW-0694">RNA-binding</keyword>
<dbReference type="PANTHER" id="PTHR12189:SF2">
    <property type="entry name" value="MRNA CAP GUANINE-N7 METHYLTRANSFERASE"/>
    <property type="match status" value="1"/>
</dbReference>
<keyword evidence="5" id="KW-0677">Repeat</keyword>
<organism evidence="12">
    <name type="scientific">Cladocopium goreaui</name>
    <dbReference type="NCBI Taxonomy" id="2562237"/>
    <lineage>
        <taxon>Eukaryota</taxon>
        <taxon>Sar</taxon>
        <taxon>Alveolata</taxon>
        <taxon>Dinophyceae</taxon>
        <taxon>Suessiales</taxon>
        <taxon>Symbiodiniaceae</taxon>
        <taxon>Cladocopium</taxon>
    </lineage>
</organism>
<dbReference type="PROSITE" id="PS50948">
    <property type="entry name" value="PAN"/>
    <property type="match status" value="1"/>
</dbReference>
<dbReference type="CDD" id="cd02440">
    <property type="entry name" value="AdoMet_MTases"/>
    <property type="match status" value="1"/>
</dbReference>
<evidence type="ECO:0000256" key="5">
    <source>
        <dbReference type="ARBA" id="ARBA00022737"/>
    </source>
</evidence>
<evidence type="ECO:0000259" key="11">
    <source>
        <dbReference type="PROSITE" id="PS51562"/>
    </source>
</evidence>
<evidence type="ECO:0000313" key="15">
    <source>
        <dbReference type="Proteomes" id="UP001152797"/>
    </source>
</evidence>
<dbReference type="InterPro" id="IPR000177">
    <property type="entry name" value="Apple"/>
</dbReference>
<dbReference type="EC" id="2.1.1.56" evidence="1"/>
<reference evidence="12" key="1">
    <citation type="submission" date="2022-10" db="EMBL/GenBank/DDBJ databases">
        <authorList>
            <person name="Chen Y."/>
            <person name="Dougan E. K."/>
            <person name="Chan C."/>
            <person name="Rhodes N."/>
            <person name="Thang M."/>
        </authorList>
    </citation>
    <scope>NUCLEOTIDE SEQUENCE</scope>
</reference>
<dbReference type="GO" id="GO:0003723">
    <property type="term" value="F:RNA binding"/>
    <property type="evidence" value="ECO:0007669"/>
    <property type="project" value="UniProtKB-KW"/>
</dbReference>
<dbReference type="SUPFAM" id="SSF53335">
    <property type="entry name" value="S-adenosyl-L-methionine-dependent methyltransferases"/>
    <property type="match status" value="1"/>
</dbReference>
<dbReference type="InterPro" id="IPR004971">
    <property type="entry name" value="mRNA_G-N7_MeTrfase_dom"/>
</dbReference>
<evidence type="ECO:0000256" key="7">
    <source>
        <dbReference type="ARBA" id="ARBA00023042"/>
    </source>
</evidence>
<keyword evidence="2 14" id="KW-0489">Methyltransferase</keyword>
<evidence type="ECO:0000256" key="3">
    <source>
        <dbReference type="ARBA" id="ARBA00022679"/>
    </source>
</evidence>
<dbReference type="InterPro" id="IPR039753">
    <property type="entry name" value="RG7MT1"/>
</dbReference>
<dbReference type="GO" id="GO:0005576">
    <property type="term" value="C:extracellular region"/>
    <property type="evidence" value="ECO:0007669"/>
    <property type="project" value="InterPro"/>
</dbReference>
<dbReference type="SUPFAM" id="SSF57414">
    <property type="entry name" value="Hairpin loop containing domain-like"/>
    <property type="match status" value="1"/>
</dbReference>
<accession>A0A9P1D181</accession>
<reference evidence="13" key="2">
    <citation type="submission" date="2024-04" db="EMBL/GenBank/DDBJ databases">
        <authorList>
            <person name="Chen Y."/>
            <person name="Shah S."/>
            <person name="Dougan E. K."/>
            <person name="Thang M."/>
            <person name="Chan C."/>
        </authorList>
    </citation>
    <scope>NUCLEOTIDE SEQUENCE [LARGE SCALE GENOMIC DNA]</scope>
</reference>
<keyword evidence="15" id="KW-1185">Reference proteome</keyword>
<dbReference type="Gene3D" id="3.40.50.150">
    <property type="entry name" value="Vaccinia Virus protein VP39"/>
    <property type="match status" value="1"/>
</dbReference>
<evidence type="ECO:0000256" key="1">
    <source>
        <dbReference type="ARBA" id="ARBA00011926"/>
    </source>
</evidence>
<comment type="caution">
    <text evidence="12">The sequence shown here is derived from an EMBL/GenBank/DDBJ whole genome shotgun (WGS) entry which is preliminary data.</text>
</comment>
<dbReference type="GO" id="GO:0004482">
    <property type="term" value="F:mRNA 5'-cap (guanine-N7-)-methyltransferase activity"/>
    <property type="evidence" value="ECO:0007669"/>
    <property type="project" value="UniProtKB-EC"/>
</dbReference>
<protein>
    <recommendedName>
        <fullName evidence="1">mRNA (guanine-N(7))-methyltransferase</fullName>
        <ecNumber evidence="1">2.1.1.56</ecNumber>
    </recommendedName>
</protein>
<sequence>MDNAEAFGGQLYNFWENYQVVDPDFAFFREYPKAEWNRSIPIAIHGDEGPSMCTRLLYTVLPSPYTKDSFQRLLRLLTDDLKSLQEPGFTVDWNGKKHNYRLIFTGCKGEWYDVKGAMRSLTPSATNPNPFKADEPRSPLRDLLTGDDTRYIRIDPAHTFAIDGIGKDFLASTIVMLVRMWHFGRGNAGHALQNAYASFMAYCSARKKTTSIQDFSFATLKLPQNTLKGFPRGLGKGHDAAVLGAWLAEEVQQISAASVDPQYRDILEVIKLTCCSNDRFWRTIYEHGVWIPYDVGVQIVQDGWAFTVSPRIPKALQLEVFDVASGRGGDQLKFVKAAEMAQRRLCYNAMDISEAQVLEAQKRLRQRMPHLSTLDCARFFIGDVTLAPPKLPEGPLLPWQQVVSIEFALHYAFGSESSARSFLDHATRRLCAGGLLLITTVDANEISKLAAKAREKQELCWENGLLKISFESFEELERIADADERFGLRYRFNLAGEGIDCQEYVVPEDCLVPLLHELDFDLVTNASDKAAVCFTELLEQEDFSSRNLARAILTRLGCDQVEEAGDVSVYDRLGLKINREEEEVLSLYKWGSSAEETTMDLQLKYSDFRKVLYEGDPVIPGTYDNVTALQCQAYCNLNANCSSFSFCGSSCYLKKACIMDHEPLVDNASWNGECVTYWKRCSALEGYEVTERLLSEQGVEIENVMTDNLGVCATACDENPGCNSFSFYAPSRGCHLKAKCVEATDALIPVDSPAAVYRTFYRCCTCSSTTTTSTMSPWQSLPRAVAFEGAGATPGTYEGYTVSDCQILCDANPYCNSFTFCSSSCYMKEQCILGGEELVPVDGWNGCVTHYNPCPVTSTSTSTATISTITATRTSTTLNGTSSTTLTLTETTHFGTGVVPDGSTTDGIEPPDGDYVPVNLAFQRQPLTPALTMCILGLAVR</sequence>
<evidence type="ECO:0000256" key="8">
    <source>
        <dbReference type="ARBA" id="ARBA00023157"/>
    </source>
</evidence>
<evidence type="ECO:0000256" key="2">
    <source>
        <dbReference type="ARBA" id="ARBA00022603"/>
    </source>
</evidence>
<evidence type="ECO:0000313" key="14">
    <source>
        <dbReference type="EMBL" id="CAL4787358.1"/>
    </source>
</evidence>
<evidence type="ECO:0000256" key="6">
    <source>
        <dbReference type="ARBA" id="ARBA00022884"/>
    </source>
</evidence>
<dbReference type="Pfam" id="PF14295">
    <property type="entry name" value="PAN_4"/>
    <property type="match status" value="2"/>
</dbReference>
<dbReference type="SMART" id="SM00223">
    <property type="entry name" value="APPLE"/>
    <property type="match status" value="1"/>
</dbReference>
<gene>
    <name evidence="12" type="ORF">C1SCF055_LOCUS26197</name>
</gene>
<evidence type="ECO:0000313" key="12">
    <source>
        <dbReference type="EMBL" id="CAI4000046.1"/>
    </source>
</evidence>
<dbReference type="Proteomes" id="UP001152797">
    <property type="component" value="Unassembled WGS sequence"/>
</dbReference>
<feature type="domain" description="MRNA cap 0 methyltransferase" evidence="11">
    <location>
        <begin position="295"/>
        <end position="596"/>
    </location>
</feature>
<dbReference type="Pfam" id="PF00024">
    <property type="entry name" value="PAN_1"/>
    <property type="match status" value="1"/>
</dbReference>
<dbReference type="Gene3D" id="3.50.4.10">
    <property type="entry name" value="Hepatocyte Growth Factor"/>
    <property type="match status" value="2"/>
</dbReference>
<keyword evidence="7" id="KW-0507">mRNA processing</keyword>
<dbReference type="Pfam" id="PF03291">
    <property type="entry name" value="mRNA_G-N7_MeTrfase"/>
    <property type="match status" value="1"/>
</dbReference>
<evidence type="ECO:0000256" key="9">
    <source>
        <dbReference type="ARBA" id="ARBA00044712"/>
    </source>
</evidence>
<dbReference type="EMBL" id="CAMXCT020002724">
    <property type="protein sequence ID" value="CAL1153421.1"/>
    <property type="molecule type" value="Genomic_DNA"/>
</dbReference>